<organism evidence="7 9">
    <name type="scientific">Alteromonas stellipolaris</name>
    <dbReference type="NCBI Taxonomy" id="233316"/>
    <lineage>
        <taxon>Bacteria</taxon>
        <taxon>Pseudomonadati</taxon>
        <taxon>Pseudomonadota</taxon>
        <taxon>Gammaproteobacteria</taxon>
        <taxon>Alteromonadales</taxon>
        <taxon>Alteromonadaceae</taxon>
        <taxon>Alteromonas/Salinimonas group</taxon>
        <taxon>Alteromonas</taxon>
    </lineage>
</organism>
<dbReference type="RefSeq" id="WP_057790635.1">
    <property type="nucleotide sequence ID" value="NZ_CAXIBE010000005.1"/>
</dbReference>
<feature type="transmembrane region" description="Helical" evidence="5">
    <location>
        <begin position="169"/>
        <end position="189"/>
    </location>
</feature>
<dbReference type="InterPro" id="IPR038770">
    <property type="entry name" value="Na+/solute_symporter_sf"/>
</dbReference>
<feature type="transmembrane region" description="Helical" evidence="5">
    <location>
        <begin position="132"/>
        <end position="157"/>
    </location>
</feature>
<keyword evidence="8" id="KW-1185">Reference proteome</keyword>
<evidence type="ECO:0000256" key="5">
    <source>
        <dbReference type="SAM" id="Phobius"/>
    </source>
</evidence>
<reference evidence="6 8" key="1">
    <citation type="submission" date="2015-12" db="EMBL/GenBank/DDBJ databases">
        <title>Intraspecies pangenome expansion in the marine bacterium Alteromonas.</title>
        <authorList>
            <person name="Lopez-Perez M."/>
            <person name="Rodriguez-Valera F."/>
        </authorList>
    </citation>
    <scope>NUCLEOTIDE SEQUENCE [LARGE SCALE GENOMIC DNA]</scope>
    <source>
        <strain evidence="6 8">LMG 21861</strain>
    </source>
</reference>
<evidence type="ECO:0000256" key="4">
    <source>
        <dbReference type="ARBA" id="ARBA00023136"/>
    </source>
</evidence>
<dbReference type="EMBL" id="CP013926">
    <property type="protein sequence ID" value="AMJ75061.1"/>
    <property type="molecule type" value="Genomic_DNA"/>
</dbReference>
<comment type="subcellular location">
    <subcellularLocation>
        <location evidence="1">Membrane</location>
        <topology evidence="1">Multi-pass membrane protein</topology>
    </subcellularLocation>
</comment>
<feature type="transmembrane region" description="Helical" evidence="5">
    <location>
        <begin position="70"/>
        <end position="89"/>
    </location>
</feature>
<keyword evidence="2 5" id="KW-0812">Transmembrane</keyword>
<dbReference type="InterPro" id="IPR002657">
    <property type="entry name" value="BilAc:Na_symport/Acr3"/>
</dbReference>
<dbReference type="KEGG" id="asq:AVL57_14475"/>
<feature type="transmembrane region" description="Helical" evidence="5">
    <location>
        <begin position="41"/>
        <end position="64"/>
    </location>
</feature>
<dbReference type="AlphaFoldDB" id="A0AAW7YZW5"/>
<gene>
    <name evidence="6" type="ORF">AVL57_14475</name>
    <name evidence="7" type="ORF">Q4527_10085</name>
</gene>
<dbReference type="PANTHER" id="PTHR10361:SF24">
    <property type="entry name" value="P3 PROTEIN"/>
    <property type="match status" value="1"/>
</dbReference>
<keyword evidence="4 5" id="KW-0472">Membrane</keyword>
<evidence type="ECO:0000313" key="6">
    <source>
        <dbReference type="EMBL" id="AMJ75061.1"/>
    </source>
</evidence>
<feature type="transmembrane region" description="Helical" evidence="5">
    <location>
        <begin position="230"/>
        <end position="253"/>
    </location>
</feature>
<evidence type="ECO:0000256" key="2">
    <source>
        <dbReference type="ARBA" id="ARBA00022692"/>
    </source>
</evidence>
<feature type="transmembrane region" description="Helical" evidence="5">
    <location>
        <begin position="6"/>
        <end position="29"/>
    </location>
</feature>
<proteinExistence type="predicted"/>
<evidence type="ECO:0000313" key="9">
    <source>
        <dbReference type="Proteomes" id="UP001170717"/>
    </source>
</evidence>
<evidence type="ECO:0000256" key="1">
    <source>
        <dbReference type="ARBA" id="ARBA00004141"/>
    </source>
</evidence>
<dbReference type="PANTHER" id="PTHR10361">
    <property type="entry name" value="SODIUM-BILE ACID COTRANSPORTER"/>
    <property type="match status" value="1"/>
</dbReference>
<sequence length="305" mass="32302">MQASIFTEILLPLALAFVMFGMGLTLTVADFTRLLKAPKAIVVGLVGQTVLLPLLAFGLCMAFSLHPAMAIGIMILSACPGGTMSNLISHIGRANLALSVSLTALSTFICVFSTPFIIHYSMDYFAGENAPSFSIVTTVVGLVCVSIVPVIIGMAIRHFKPAFSIKVEGFFRTFSLWFMIAMIIGILISERANLMASLEEALLVCLALNISAVILGLILAFAFKLSNIDGITLAIEVGVQNAALAMLICITFLNSPEFAVAAGVYGLTMYAGPGLLAVWSKRLKNATKSADGDEGKDKPLATQKA</sequence>
<evidence type="ECO:0000313" key="8">
    <source>
        <dbReference type="Proteomes" id="UP000056750"/>
    </source>
</evidence>
<keyword evidence="3 5" id="KW-1133">Transmembrane helix</keyword>
<dbReference type="GO" id="GO:0016020">
    <property type="term" value="C:membrane"/>
    <property type="evidence" value="ECO:0007669"/>
    <property type="project" value="UniProtKB-SubCell"/>
</dbReference>
<reference evidence="7" key="2">
    <citation type="submission" date="2023-07" db="EMBL/GenBank/DDBJ databases">
        <title>Genome content predicts the carbon catabolic preferences of heterotrophic bacteria.</title>
        <authorList>
            <person name="Gralka M."/>
        </authorList>
    </citation>
    <scope>NUCLEOTIDE SEQUENCE</scope>
    <source>
        <strain evidence="7">F2M12</strain>
    </source>
</reference>
<dbReference type="Pfam" id="PF01758">
    <property type="entry name" value="SBF"/>
    <property type="match status" value="1"/>
</dbReference>
<dbReference type="Gene3D" id="1.20.1530.20">
    <property type="match status" value="1"/>
</dbReference>
<dbReference type="Proteomes" id="UP000056750">
    <property type="component" value="Chromosome"/>
</dbReference>
<feature type="transmembrane region" description="Helical" evidence="5">
    <location>
        <begin position="201"/>
        <end position="223"/>
    </location>
</feature>
<dbReference type="InterPro" id="IPR004710">
    <property type="entry name" value="Bilac:Na_transpt"/>
</dbReference>
<name>A0AAW7YZW5_9ALTE</name>
<dbReference type="Proteomes" id="UP001170717">
    <property type="component" value="Unassembled WGS sequence"/>
</dbReference>
<protein>
    <submittedName>
        <fullName evidence="6 7">Bile acid:sodium symporter</fullName>
    </submittedName>
</protein>
<accession>A0AAW7YZW5</accession>
<dbReference type="EMBL" id="JAUOQI010000006">
    <property type="protein sequence ID" value="MDO6577746.1"/>
    <property type="molecule type" value="Genomic_DNA"/>
</dbReference>
<feature type="transmembrane region" description="Helical" evidence="5">
    <location>
        <begin position="96"/>
        <end position="120"/>
    </location>
</feature>
<evidence type="ECO:0000256" key="3">
    <source>
        <dbReference type="ARBA" id="ARBA00022989"/>
    </source>
</evidence>
<feature type="transmembrane region" description="Helical" evidence="5">
    <location>
        <begin position="259"/>
        <end position="279"/>
    </location>
</feature>
<evidence type="ECO:0000313" key="7">
    <source>
        <dbReference type="EMBL" id="MDO6577746.1"/>
    </source>
</evidence>